<dbReference type="eggNOG" id="KOG0017">
    <property type="taxonomic scope" value="Eukaryota"/>
</dbReference>
<name>A0A0D3E542_BRAOL</name>
<dbReference type="PROSITE" id="PS50158">
    <property type="entry name" value="ZF_CCHC"/>
    <property type="match status" value="1"/>
</dbReference>
<dbReference type="STRING" id="109376.A0A0D3E542"/>
<dbReference type="Pfam" id="PF22936">
    <property type="entry name" value="Pol_BBD"/>
    <property type="match status" value="1"/>
</dbReference>
<evidence type="ECO:0000313" key="5">
    <source>
        <dbReference type="Proteomes" id="UP000032141"/>
    </source>
</evidence>
<dbReference type="PANTHER" id="PTHR47481:SF36">
    <property type="entry name" value="CCHC-TYPE DOMAIN-CONTAINING PROTEIN"/>
    <property type="match status" value="1"/>
</dbReference>
<keyword evidence="1" id="KW-0863">Zinc-finger</keyword>
<dbReference type="Pfam" id="PF14223">
    <property type="entry name" value="Retrotran_gag_2"/>
    <property type="match status" value="1"/>
</dbReference>
<dbReference type="SUPFAM" id="SSF57756">
    <property type="entry name" value="Retrovirus zinc finger-like domains"/>
    <property type="match status" value="1"/>
</dbReference>
<organism evidence="4 5">
    <name type="scientific">Brassica oleracea var. oleracea</name>
    <dbReference type="NCBI Taxonomy" id="109376"/>
    <lineage>
        <taxon>Eukaryota</taxon>
        <taxon>Viridiplantae</taxon>
        <taxon>Streptophyta</taxon>
        <taxon>Embryophyta</taxon>
        <taxon>Tracheophyta</taxon>
        <taxon>Spermatophyta</taxon>
        <taxon>Magnoliopsida</taxon>
        <taxon>eudicotyledons</taxon>
        <taxon>Gunneridae</taxon>
        <taxon>Pentapetalae</taxon>
        <taxon>rosids</taxon>
        <taxon>malvids</taxon>
        <taxon>Brassicales</taxon>
        <taxon>Brassicaceae</taxon>
        <taxon>Brassiceae</taxon>
        <taxon>Brassica</taxon>
    </lineage>
</organism>
<proteinExistence type="predicted"/>
<reference evidence="4" key="2">
    <citation type="submission" date="2015-03" db="UniProtKB">
        <authorList>
            <consortium name="EnsemblPlants"/>
        </authorList>
    </citation>
    <scope>IDENTIFICATION</scope>
</reference>
<sequence length="450" mass="50266">MESMGRVVGLGMEILNQSNYRLWKSCMESYLVSEDLWDVVGGNSTTPPRRNAATPEATKEWTRKNAKAEFALKRSISSSIFEHVSRCTSANSIWQALDQLFNKKNEAKLQLLENELANAKQGESSISKFFYQVQGWATQPSLEEFENLLASQVIKVKNLCSEINTLNPEESISEARLKRSIIRGLRPEYTPFVTSVQGWATQPSLEEFENLLASQESLAMQMSGVKINDDSGSAFVARRQQSFKAKNKDGGSRHNDGSEGSSMDKKNFKCYRCGKLGHFKRDCRVKLKETNMMESKSHTEDEECGKCFTVEATHPGTPTTKNLRNDWIVDSGCSHHITGDEKLFSSLQRHDGKEAIITADNSIHRIEKEETVVIKGDDEEPITLKNVYHVPGVKKNLLSVVNAVDSMLSTIKGGFLTSVSRELGLLQLCVKDTGSLHPRVCMSQCIPPCV</sequence>
<dbReference type="Gramene" id="Bo9g042290.1">
    <property type="protein sequence ID" value="Bo9g042290.1"/>
    <property type="gene ID" value="Bo9g042290"/>
</dbReference>
<feature type="domain" description="CCHC-type" evidence="3">
    <location>
        <begin position="269"/>
        <end position="284"/>
    </location>
</feature>
<dbReference type="Pfam" id="PF00098">
    <property type="entry name" value="zf-CCHC"/>
    <property type="match status" value="1"/>
</dbReference>
<accession>A0A0D3E542</accession>
<evidence type="ECO:0000256" key="1">
    <source>
        <dbReference type="PROSITE-ProRule" id="PRU00047"/>
    </source>
</evidence>
<reference evidence="4 5" key="1">
    <citation type="journal article" date="2014" name="Genome Biol.">
        <title>Transcriptome and methylome profiling reveals relics of genome dominance in the mesopolyploid Brassica oleracea.</title>
        <authorList>
            <person name="Parkin I.A."/>
            <person name="Koh C."/>
            <person name="Tang H."/>
            <person name="Robinson S.J."/>
            <person name="Kagale S."/>
            <person name="Clarke W.E."/>
            <person name="Town C.D."/>
            <person name="Nixon J."/>
            <person name="Krishnakumar V."/>
            <person name="Bidwell S.L."/>
            <person name="Denoeud F."/>
            <person name="Belcram H."/>
            <person name="Links M.G."/>
            <person name="Just J."/>
            <person name="Clarke C."/>
            <person name="Bender T."/>
            <person name="Huebert T."/>
            <person name="Mason A.S."/>
            <person name="Pires J.C."/>
            <person name="Barker G."/>
            <person name="Moore J."/>
            <person name="Walley P.G."/>
            <person name="Manoli S."/>
            <person name="Batley J."/>
            <person name="Edwards D."/>
            <person name="Nelson M.N."/>
            <person name="Wang X."/>
            <person name="Paterson A.H."/>
            <person name="King G."/>
            <person name="Bancroft I."/>
            <person name="Chalhoub B."/>
            <person name="Sharpe A.G."/>
        </authorList>
    </citation>
    <scope>NUCLEOTIDE SEQUENCE</scope>
    <source>
        <strain evidence="4 5">cv. TO1000</strain>
    </source>
</reference>
<evidence type="ECO:0000313" key="4">
    <source>
        <dbReference type="EnsemblPlants" id="Bo9g042290.1"/>
    </source>
</evidence>
<keyword evidence="1" id="KW-0862">Zinc</keyword>
<dbReference type="Proteomes" id="UP000032141">
    <property type="component" value="Chromosome C9"/>
</dbReference>
<dbReference type="GO" id="GO:0003676">
    <property type="term" value="F:nucleic acid binding"/>
    <property type="evidence" value="ECO:0007669"/>
    <property type="project" value="InterPro"/>
</dbReference>
<evidence type="ECO:0000259" key="3">
    <source>
        <dbReference type="PROSITE" id="PS50158"/>
    </source>
</evidence>
<dbReference type="PANTHER" id="PTHR47481">
    <property type="match status" value="1"/>
</dbReference>
<dbReference type="InterPro" id="IPR001878">
    <property type="entry name" value="Znf_CCHC"/>
</dbReference>
<evidence type="ECO:0000256" key="2">
    <source>
        <dbReference type="SAM" id="MobiDB-lite"/>
    </source>
</evidence>
<dbReference type="GO" id="GO:0008270">
    <property type="term" value="F:zinc ion binding"/>
    <property type="evidence" value="ECO:0007669"/>
    <property type="project" value="UniProtKB-KW"/>
</dbReference>
<keyword evidence="5" id="KW-1185">Reference proteome</keyword>
<dbReference type="InterPro" id="IPR054722">
    <property type="entry name" value="PolX-like_BBD"/>
</dbReference>
<dbReference type="EnsemblPlants" id="Bo9g042290.1">
    <property type="protein sequence ID" value="Bo9g042290.1"/>
    <property type="gene ID" value="Bo9g042290"/>
</dbReference>
<keyword evidence="1" id="KW-0479">Metal-binding</keyword>
<dbReference type="OMA" id="MMESKSH"/>
<feature type="compositionally biased region" description="Basic and acidic residues" evidence="2">
    <location>
        <begin position="246"/>
        <end position="263"/>
    </location>
</feature>
<dbReference type="AlphaFoldDB" id="A0A0D3E542"/>
<dbReference type="Gene3D" id="4.10.60.10">
    <property type="entry name" value="Zinc finger, CCHC-type"/>
    <property type="match status" value="1"/>
</dbReference>
<feature type="region of interest" description="Disordered" evidence="2">
    <location>
        <begin position="242"/>
        <end position="263"/>
    </location>
</feature>
<dbReference type="HOGENOM" id="CLU_049245_0_0_1"/>
<dbReference type="InterPro" id="IPR036875">
    <property type="entry name" value="Znf_CCHC_sf"/>
</dbReference>
<dbReference type="SMART" id="SM00343">
    <property type="entry name" value="ZnF_C2HC"/>
    <property type="match status" value="1"/>
</dbReference>
<protein>
    <recommendedName>
        <fullName evidence="3">CCHC-type domain-containing protein</fullName>
    </recommendedName>
</protein>